<dbReference type="Pfam" id="PF02517">
    <property type="entry name" value="Rce1-like"/>
    <property type="match status" value="1"/>
</dbReference>
<dbReference type="InterPro" id="IPR003675">
    <property type="entry name" value="Rce1/LyrA-like_dom"/>
</dbReference>
<sequence>MSFTPLALGLSAVLVVYLVAVSPLIGKRTYDRLGRTRDQDPTIYRRMIMLWSAELWALAGVALLIVAIEPSLDLADLGLEFSRPPSTTLGMVVGAVLFLTVILFARRWASSRSATPRKQLAAEHLLPRTKAERWYAAGLSVTAGITEEIVFRGLLIAVGTEAFGLSREVAAALALAVFVAGHLYQGWFGMLAVSVAGLSLTFVYFRTGDLLVPILVHAMIDLFAIVFTQRKRTELVREAA</sequence>
<dbReference type="RefSeq" id="WP_184712277.1">
    <property type="nucleotide sequence ID" value="NZ_JACHJP010000001.1"/>
</dbReference>
<keyword evidence="3" id="KW-0645">Protease</keyword>
<keyword evidence="3" id="KW-0378">Hydrolase</keyword>
<name>A0A7W7QI35_9ACTN</name>
<comment type="caution">
    <text evidence="3">The sequence shown here is derived from an EMBL/GenBank/DDBJ whole genome shotgun (WGS) entry which is preliminary data.</text>
</comment>
<keyword evidence="1" id="KW-1133">Transmembrane helix</keyword>
<dbReference type="Proteomes" id="UP000552644">
    <property type="component" value="Unassembled WGS sequence"/>
</dbReference>
<protein>
    <submittedName>
        <fullName evidence="3">Membrane protease YdiL (CAAX protease family)</fullName>
    </submittedName>
</protein>
<dbReference type="GO" id="GO:0006508">
    <property type="term" value="P:proteolysis"/>
    <property type="evidence" value="ECO:0007669"/>
    <property type="project" value="UniProtKB-KW"/>
</dbReference>
<reference evidence="3 4" key="1">
    <citation type="submission" date="2020-08" db="EMBL/GenBank/DDBJ databases">
        <title>Genomic Encyclopedia of Type Strains, Phase III (KMG-III): the genomes of soil and plant-associated and newly described type strains.</title>
        <authorList>
            <person name="Whitman W."/>
        </authorList>
    </citation>
    <scope>NUCLEOTIDE SEQUENCE [LARGE SCALE GENOMIC DNA]</scope>
    <source>
        <strain evidence="3 4">CECT 8840</strain>
    </source>
</reference>
<evidence type="ECO:0000256" key="1">
    <source>
        <dbReference type="SAM" id="Phobius"/>
    </source>
</evidence>
<feature type="transmembrane region" description="Helical" evidence="1">
    <location>
        <begin position="47"/>
        <end position="68"/>
    </location>
</feature>
<keyword evidence="1" id="KW-0812">Transmembrane</keyword>
<accession>A0A7W7QI35</accession>
<feature type="transmembrane region" description="Helical" evidence="1">
    <location>
        <begin position="6"/>
        <end position="26"/>
    </location>
</feature>
<dbReference type="GO" id="GO:0004175">
    <property type="term" value="F:endopeptidase activity"/>
    <property type="evidence" value="ECO:0007669"/>
    <property type="project" value="UniProtKB-ARBA"/>
</dbReference>
<proteinExistence type="predicted"/>
<feature type="transmembrane region" description="Helical" evidence="1">
    <location>
        <begin position="211"/>
        <end position="228"/>
    </location>
</feature>
<feature type="transmembrane region" description="Helical" evidence="1">
    <location>
        <begin position="88"/>
        <end position="109"/>
    </location>
</feature>
<evidence type="ECO:0000259" key="2">
    <source>
        <dbReference type="Pfam" id="PF02517"/>
    </source>
</evidence>
<evidence type="ECO:0000313" key="4">
    <source>
        <dbReference type="Proteomes" id="UP000552644"/>
    </source>
</evidence>
<feature type="domain" description="CAAX prenyl protease 2/Lysostaphin resistance protein A-like" evidence="2">
    <location>
        <begin position="134"/>
        <end position="223"/>
    </location>
</feature>
<dbReference type="GO" id="GO:0080120">
    <property type="term" value="P:CAAX-box protein maturation"/>
    <property type="evidence" value="ECO:0007669"/>
    <property type="project" value="UniProtKB-ARBA"/>
</dbReference>
<feature type="transmembrane region" description="Helical" evidence="1">
    <location>
        <begin position="187"/>
        <end position="205"/>
    </location>
</feature>
<keyword evidence="1" id="KW-0472">Membrane</keyword>
<keyword evidence="4" id="KW-1185">Reference proteome</keyword>
<evidence type="ECO:0000313" key="3">
    <source>
        <dbReference type="EMBL" id="MBB4913511.1"/>
    </source>
</evidence>
<organism evidence="3 4">
    <name type="scientific">Streptosporangium saharense</name>
    <dbReference type="NCBI Taxonomy" id="1706840"/>
    <lineage>
        <taxon>Bacteria</taxon>
        <taxon>Bacillati</taxon>
        <taxon>Actinomycetota</taxon>
        <taxon>Actinomycetes</taxon>
        <taxon>Streptosporangiales</taxon>
        <taxon>Streptosporangiaceae</taxon>
        <taxon>Streptosporangium</taxon>
    </lineage>
</organism>
<dbReference type="AlphaFoldDB" id="A0A7W7QI35"/>
<dbReference type="EMBL" id="JACHJP010000001">
    <property type="protein sequence ID" value="MBB4913511.1"/>
    <property type="molecule type" value="Genomic_DNA"/>
</dbReference>
<gene>
    <name evidence="3" type="ORF">FHS44_000583</name>
</gene>